<comment type="caution">
    <text evidence="2">The sequence shown here is derived from an EMBL/GenBank/DDBJ whole genome shotgun (WGS) entry which is preliminary data.</text>
</comment>
<feature type="compositionally biased region" description="Polar residues" evidence="1">
    <location>
        <begin position="16"/>
        <end position="27"/>
    </location>
</feature>
<evidence type="ECO:0000256" key="1">
    <source>
        <dbReference type="SAM" id="MobiDB-lite"/>
    </source>
</evidence>
<dbReference type="AlphaFoldDB" id="A0A8H7KK12"/>
<evidence type="ECO:0000313" key="2">
    <source>
        <dbReference type="EMBL" id="KAF7782912.1"/>
    </source>
</evidence>
<feature type="compositionally biased region" description="Polar residues" evidence="1">
    <location>
        <begin position="167"/>
        <end position="183"/>
    </location>
</feature>
<feature type="compositionally biased region" description="Pro residues" evidence="1">
    <location>
        <begin position="113"/>
        <end position="123"/>
    </location>
</feature>
<name>A0A8H7KK12_AGABI</name>
<organism evidence="2 3">
    <name type="scientific">Agaricus bisporus var. burnettii</name>
    <dbReference type="NCBI Taxonomy" id="192524"/>
    <lineage>
        <taxon>Eukaryota</taxon>
        <taxon>Fungi</taxon>
        <taxon>Dikarya</taxon>
        <taxon>Basidiomycota</taxon>
        <taxon>Agaricomycotina</taxon>
        <taxon>Agaricomycetes</taxon>
        <taxon>Agaricomycetidae</taxon>
        <taxon>Agaricales</taxon>
        <taxon>Agaricineae</taxon>
        <taxon>Agaricaceae</taxon>
        <taxon>Agaricus</taxon>
    </lineage>
</organism>
<feature type="compositionally biased region" description="Low complexity" evidence="1">
    <location>
        <begin position="33"/>
        <end position="45"/>
    </location>
</feature>
<feature type="region of interest" description="Disordered" evidence="1">
    <location>
        <begin position="1"/>
        <end position="183"/>
    </location>
</feature>
<proteinExistence type="predicted"/>
<accession>A0A8H7KK12</accession>
<protein>
    <submittedName>
        <fullName evidence="2">Uncharacterized protein</fullName>
    </submittedName>
</protein>
<evidence type="ECO:0000313" key="3">
    <source>
        <dbReference type="Proteomes" id="UP000629468"/>
    </source>
</evidence>
<sequence length="183" mass="18549">MPFVVLDSDEEAQPSAAASTVAQTSGTSEHHPPAASTSATQATSVPAPPIPSAPVPPVISMSVPQVHQPASTSRTVKAPPAAPTSHGMPRAAVLHSYSDIIAPGHSLPISGPSQPPPAAPPVAPMDVDPSSPPHPVSPLMAPFEHISHSSAQNSDSDDQSAVKQVRQKPSTSLKCNNDARSGG</sequence>
<dbReference type="EMBL" id="JABXXO010000003">
    <property type="protein sequence ID" value="KAF7782912.1"/>
    <property type="molecule type" value="Genomic_DNA"/>
</dbReference>
<dbReference type="Proteomes" id="UP000629468">
    <property type="component" value="Unassembled WGS sequence"/>
</dbReference>
<feature type="compositionally biased region" description="Pro residues" evidence="1">
    <location>
        <begin position="46"/>
        <end position="57"/>
    </location>
</feature>
<reference evidence="2 3" key="1">
    <citation type="journal article" name="Sci. Rep.">
        <title>Telomere-to-telomere assembled and centromere annotated genomes of the two main subspecies of the button mushroom Agaricus bisporus reveal especially polymorphic chromosome ends.</title>
        <authorList>
            <person name="Sonnenberg A.S.M."/>
            <person name="Sedaghat-Telgerd N."/>
            <person name="Lavrijssen B."/>
            <person name="Ohm R.A."/>
            <person name="Hendrickx P.M."/>
            <person name="Scholtmeijer K."/>
            <person name="Baars J.J.P."/>
            <person name="van Peer A."/>
        </authorList>
    </citation>
    <scope>NUCLEOTIDE SEQUENCE [LARGE SCALE GENOMIC DNA]</scope>
    <source>
        <strain evidence="2 3">H119_p4</strain>
    </source>
</reference>
<gene>
    <name evidence="2" type="ORF">Agabi119p4_2288</name>
</gene>